<dbReference type="RefSeq" id="WP_100151907.1">
    <property type="nucleotide sequence ID" value="NZ_MEIL01000023.1"/>
</dbReference>
<feature type="domain" description="Trimeric autotransporter adhesin YadA-like stalk" evidence="13">
    <location>
        <begin position="1376"/>
        <end position="1419"/>
    </location>
</feature>
<keyword evidence="16" id="KW-1185">Reference proteome</keyword>
<feature type="domain" description="Trimeric autotransporter adhesin YadA-like stalk" evidence="13">
    <location>
        <begin position="1669"/>
        <end position="1712"/>
    </location>
</feature>
<proteinExistence type="inferred from homology"/>
<gene>
    <name evidence="15" type="ORF">BHC54_04310</name>
</gene>
<feature type="domain" description="Trimeric autotransporter adhesin YadA-like stalk" evidence="13">
    <location>
        <begin position="798"/>
        <end position="842"/>
    </location>
</feature>
<dbReference type="Gene3D" id="4.10.80.270">
    <property type="match status" value="12"/>
</dbReference>
<feature type="domain" description="Trimeric autotransporter adhesin YadA-like stalk" evidence="13">
    <location>
        <begin position="2065"/>
        <end position="2108"/>
    </location>
</feature>
<accession>A0A2N9X7X5</accession>
<dbReference type="Pfam" id="PF13018">
    <property type="entry name" value="ESPR"/>
    <property type="match status" value="1"/>
</dbReference>
<dbReference type="Gene3D" id="6.10.250.2030">
    <property type="match status" value="5"/>
</dbReference>
<dbReference type="Gene3D" id="3.30.1300.30">
    <property type="entry name" value="GSPII I/J protein-like"/>
    <property type="match status" value="1"/>
</dbReference>
<feature type="domain" description="Trimeric autotransporter adhesin YadA-like stalk" evidence="13">
    <location>
        <begin position="605"/>
        <end position="644"/>
    </location>
</feature>
<dbReference type="Pfam" id="PF03895">
    <property type="entry name" value="YadA_anchor"/>
    <property type="match status" value="1"/>
</dbReference>
<feature type="domain" description="Trimeric autotransporter adhesin YadA-like stalk" evidence="13">
    <location>
        <begin position="944"/>
        <end position="988"/>
    </location>
</feature>
<dbReference type="GO" id="GO:0015031">
    <property type="term" value="P:protein transport"/>
    <property type="evidence" value="ECO:0007669"/>
    <property type="project" value="UniProtKB-KW"/>
</dbReference>
<dbReference type="Pfam" id="PF05662">
    <property type="entry name" value="YadA_stalk"/>
    <property type="match status" value="24"/>
</dbReference>
<evidence type="ECO:0000256" key="8">
    <source>
        <dbReference type="ARBA" id="ARBA00022927"/>
    </source>
</evidence>
<feature type="domain" description="Trimeric autotransporter adhesin YadA-like head" evidence="12">
    <location>
        <begin position="235"/>
        <end position="260"/>
    </location>
</feature>
<dbReference type="InterPro" id="IPR024973">
    <property type="entry name" value="ESPR"/>
</dbReference>
<evidence type="ECO:0008006" key="17">
    <source>
        <dbReference type="Google" id="ProtNLM"/>
    </source>
</evidence>
<protein>
    <recommendedName>
        <fullName evidence="17">Autotransporter adhesin</fullName>
    </recommendedName>
</protein>
<feature type="domain" description="ESPR" evidence="14">
    <location>
        <begin position="1"/>
        <end position="30"/>
    </location>
</feature>
<evidence type="ECO:0000259" key="12">
    <source>
        <dbReference type="Pfam" id="PF05658"/>
    </source>
</evidence>
<keyword evidence="4" id="KW-0813">Transport</keyword>
<dbReference type="Gene3D" id="2.150.10.10">
    <property type="entry name" value="Serralysin-like metalloprotease, C-terminal"/>
    <property type="match status" value="5"/>
</dbReference>
<feature type="domain" description="Trimeric autotransporter adhesin YadA-like stalk" evidence="13">
    <location>
        <begin position="1187"/>
        <end position="1231"/>
    </location>
</feature>
<feature type="domain" description="Trimeric autotransporter adhesin YadA-like C-terminal membrane anchor" evidence="11">
    <location>
        <begin position="2673"/>
        <end position="2727"/>
    </location>
</feature>
<dbReference type="CDD" id="cd12820">
    <property type="entry name" value="LbR_YadA-like"/>
    <property type="match status" value="1"/>
</dbReference>
<comment type="subcellular location">
    <subcellularLocation>
        <location evidence="2">Cell outer membrane</location>
    </subcellularLocation>
    <subcellularLocation>
        <location evidence="1">Cell surface</location>
    </subcellularLocation>
</comment>
<feature type="domain" description="Trimeric autotransporter adhesin YadA-like stalk" evidence="13">
    <location>
        <begin position="1473"/>
        <end position="1515"/>
    </location>
</feature>
<dbReference type="InterPro" id="IPR045584">
    <property type="entry name" value="Pilin-like"/>
</dbReference>
<keyword evidence="8" id="KW-0653">Protein transport</keyword>
<feature type="domain" description="Trimeric autotransporter adhesin YadA-like stalk" evidence="13">
    <location>
        <begin position="873"/>
        <end position="917"/>
    </location>
</feature>
<feature type="domain" description="Trimeric autotransporter adhesin YadA-like stalk" evidence="13">
    <location>
        <begin position="2156"/>
        <end position="2200"/>
    </location>
</feature>
<organism evidence="15 16">
    <name type="scientific">Snodgrassella alvi</name>
    <dbReference type="NCBI Taxonomy" id="1196083"/>
    <lineage>
        <taxon>Bacteria</taxon>
        <taxon>Pseudomonadati</taxon>
        <taxon>Pseudomonadota</taxon>
        <taxon>Betaproteobacteria</taxon>
        <taxon>Neisseriales</taxon>
        <taxon>Neisseriaceae</taxon>
        <taxon>Snodgrassella</taxon>
    </lineage>
</organism>
<dbReference type="Gene3D" id="1.20.5.170">
    <property type="match status" value="12"/>
</dbReference>
<feature type="domain" description="Trimeric autotransporter adhesin YadA-like stalk" evidence="13">
    <location>
        <begin position="2606"/>
        <end position="2644"/>
    </location>
</feature>
<keyword evidence="5" id="KW-1134">Transmembrane beta strand</keyword>
<evidence type="ECO:0000256" key="2">
    <source>
        <dbReference type="ARBA" id="ARBA00004442"/>
    </source>
</evidence>
<evidence type="ECO:0000256" key="5">
    <source>
        <dbReference type="ARBA" id="ARBA00022452"/>
    </source>
</evidence>
<keyword evidence="9" id="KW-0472">Membrane</keyword>
<feature type="domain" description="Trimeric autotransporter adhesin YadA-like head" evidence="12">
    <location>
        <begin position="277"/>
        <end position="303"/>
    </location>
</feature>
<dbReference type="SUPFAM" id="SSF101967">
    <property type="entry name" value="Adhesin YadA, collagen-binding domain"/>
    <property type="match status" value="5"/>
</dbReference>
<feature type="domain" description="Trimeric autotransporter adhesin YadA-like stalk" evidence="13">
    <location>
        <begin position="349"/>
        <end position="390"/>
    </location>
</feature>
<dbReference type="InterPro" id="IPR008640">
    <property type="entry name" value="Adhesin_Head_dom"/>
</dbReference>
<evidence type="ECO:0000313" key="15">
    <source>
        <dbReference type="EMBL" id="PIT39984.1"/>
    </source>
</evidence>
<feature type="domain" description="Trimeric autotransporter adhesin YadA-like head" evidence="12">
    <location>
        <begin position="194"/>
        <end position="219"/>
    </location>
</feature>
<feature type="domain" description="Trimeric autotransporter adhesin YadA-like stalk" evidence="13">
    <location>
        <begin position="1770"/>
        <end position="1812"/>
    </location>
</feature>
<evidence type="ECO:0000256" key="7">
    <source>
        <dbReference type="ARBA" id="ARBA00022729"/>
    </source>
</evidence>
<name>A0A2N9X7X5_9NEIS</name>
<dbReference type="EMBL" id="MEIL01000023">
    <property type="protein sequence ID" value="PIT39984.1"/>
    <property type="molecule type" value="Genomic_DNA"/>
</dbReference>
<evidence type="ECO:0000313" key="16">
    <source>
        <dbReference type="Proteomes" id="UP000230202"/>
    </source>
</evidence>
<feature type="domain" description="Trimeric autotransporter adhesin YadA-like stalk" evidence="13">
    <location>
        <begin position="2275"/>
        <end position="2312"/>
    </location>
</feature>
<reference evidence="15" key="1">
    <citation type="journal article" date="2017" name="MBio">
        <title>Type VI secretion-mediated competition in the bee gut microbiome.</title>
        <authorList>
            <person name="Steele M.I."/>
            <person name="Kwong W.K."/>
            <person name="Powell J.E."/>
            <person name="Whiteley M."/>
            <person name="Moran N.A."/>
        </authorList>
    </citation>
    <scope>NUCLEOTIDE SEQUENCE [LARGE SCALE GENOMIC DNA]</scope>
    <source>
        <strain evidence="15">WkB273</strain>
    </source>
</reference>
<evidence type="ECO:0000256" key="10">
    <source>
        <dbReference type="ARBA" id="ARBA00023237"/>
    </source>
</evidence>
<evidence type="ECO:0000256" key="3">
    <source>
        <dbReference type="ARBA" id="ARBA00005848"/>
    </source>
</evidence>
<dbReference type="Pfam" id="PF05658">
    <property type="entry name" value="YadA_head"/>
    <property type="match status" value="4"/>
</dbReference>
<feature type="domain" description="Trimeric autotransporter adhesin YadA-like stalk" evidence="13">
    <location>
        <begin position="519"/>
        <end position="560"/>
    </location>
</feature>
<feature type="domain" description="Trimeric autotransporter adhesin YadA-like stalk" evidence="13">
    <location>
        <begin position="1020"/>
        <end position="1064"/>
    </location>
</feature>
<feature type="domain" description="Trimeric autotransporter adhesin YadA-like stalk" evidence="13">
    <location>
        <begin position="2355"/>
        <end position="2396"/>
    </location>
</feature>
<feature type="domain" description="Trimeric autotransporter adhesin YadA-like stalk" evidence="13">
    <location>
        <begin position="432"/>
        <end position="475"/>
    </location>
</feature>
<evidence type="ECO:0000256" key="9">
    <source>
        <dbReference type="ARBA" id="ARBA00023136"/>
    </source>
</evidence>
<evidence type="ECO:0000256" key="1">
    <source>
        <dbReference type="ARBA" id="ARBA00004241"/>
    </source>
</evidence>
<feature type="domain" description="Trimeric autotransporter adhesin YadA-like stalk" evidence="13">
    <location>
        <begin position="1872"/>
        <end position="1915"/>
    </location>
</feature>
<dbReference type="InterPro" id="IPR005594">
    <property type="entry name" value="YadA_C"/>
</dbReference>
<dbReference type="InterPro" id="IPR011049">
    <property type="entry name" value="Serralysin-like_metalloprot_C"/>
</dbReference>
<evidence type="ECO:0000259" key="11">
    <source>
        <dbReference type="Pfam" id="PF03895"/>
    </source>
</evidence>
<keyword evidence="10" id="KW-0998">Cell outer membrane</keyword>
<dbReference type="GO" id="GO:0009279">
    <property type="term" value="C:cell outer membrane"/>
    <property type="evidence" value="ECO:0007669"/>
    <property type="project" value="UniProtKB-SubCell"/>
</dbReference>
<sequence length="2727" mass="279072">MNKVYRNVWNEHTQTWVAASELANSHTKSNIVSDLPLCKRLLNKCGLKKIVSITLTALMLQLHIISPATAANVAITGSLSPSSTTAGVLYSNGSHGSVVLSGDDDWCGADKVNGRRNIGQTGISAQEEYLRFVQNTSFTGKTVLGGTVTTNPYGTSNGQQNWNGDGVTNGITNGSSGFMGTPTGGDSNVMPLAYGVYSFATGCGSYATGNYSTAFGNNATATAGGAQAYGVAALASGITSIAMGVGSQATGTSAVALGSLATSDGIGSVAVGLSSVAQKDSATAIGANANATLEKSVALGSDSLANTDAGVVGFDPSGKNTNTTNQSATWKSTAAAVAIGNSTSQITRQINGLAAGTADTDAVNVAQLKNLANYTSDGFTSLSTAINAASDLTPLNNSVSTLSTNVSGLQKDALQWNGTAYDASHGTNAAQQITNVAAGSVTSSSTDAVNGGQLYTLSSSASTGLSSAYNSISTLNTGMTSANTSISTLNTNFSNLQKDALQWNGTAYDASHGTNIAQKITNVAAAELVANSTDAVNAGQLYSISSSTATTLNSLSTTLGKVGDLTNINTNISSITNNISGLKKDALQWNGNAYDASHGTTSAQRITNIAAGSVAFTSTDAINGAQFYTLSTSSSTGLSTLSSVLERAGDLSNVNSNIGILSNSVISLGTNLSSANTSISTLNNKITNLQKDALQWNGSSYDASHDSGTAQKITNIAASDLAANSTDAVNAGQLYSISTLTSTTLNSFSTTLSKAGDLSNVNNNINTLNTNVSALQKDALQWNGNAYDASHGSGAPQKITNVAAGSLLAGSTDAVTGSQLSTTNSILTSLSSSANNVSTTVNNLQTDALQWKRYQDGTAGYDASHGVQGARYKITNLANGTLNVDSSDAVTGNQLYTTNFSLSTVSDSLNIVTASANKLQNNALQWNELMSAYDASHNSGAPQRITNVAPGQLAANSYEAINGSQLYTTNSILSSVSTSNFNNYNNINNISSSLSTLQTSALKWNGAAYDASHDSGTPQKITNVSNGTLGANSTDAVNASQLYTTNTTLEKANNSIATVGTSLNTLQSSALKWNGIAYDASHDSGSPQRITNIETGILAPNSTDAVNAGQIFQLSSSASTGISSLSTTISTVRNTTSKIDALANNIDALNKGLSTTNNNLSTLKNDSIQWNTEYGAYDLLRNGKPQKIINIDNGDVSPTSTQAINGSQLFETNTKISAITNSMADLTNSLNNNAIRINSIADSTSRISGSLSTATDKINSLQQNALLINGDNYDAKYTKITNLAIGKIDRDSSDAVTGGQLYNTNLSVSSIISSVGNLTGKLNGAINRIDTLSGTTTMLSNNLSTVNTSISSLQENTLQWKDGNFTASRGMDGPQKITNLAIGDVNQNSTDAVNGSQLYSTNSSLSTVSTSVNNLTGALNNTNLQINALSNSTSQIQTNLSSVINNITDIQKNALQWNNDAYDASHGTGNAQKITMVAAGKETRESTDAVNGGQLFSLSSTVSGNLSTVISRIDNLSQSTTAIVGNLSTANNSITMLQKDALQWNGAAYDASHGSSVAQKIIKVASGDVSQDSTDAVNGGQLYSLSTTVSNTINNISGGNIGNINNTIDQLSTSLIATQGRIDTISQSTTTIARSLSSAANSIGNLQKDALQWNGTAFDASHGSGNPQKITNVAAGDVTDTSSDAVNGAQLHSLSSSTSGGLGQVNNAVNTLTTSLNTASNRIDTISHSTTAIAGNLSSAVNSISTLQKNALQWNGTAFDASHGSGTAQRIINVAAGDINQDSTDAVNGGQLYSLSTSTTTDIDNLAYSFSNSLSTGLGYAKTRIDMISQSTSTIAGSLSTAVNNISTMQKNALQWNGNAYDASHGTDSAQKITKVATGDVNGNSTDAINGSQLYSLSSSFNDSLTSMAAGNSNDLNTTNNNLSKLSSSVSSAANNISILQRDALQWNGAAYDASHGTGNAQRIVNVAAGDVSENSTNAVNAGQLYSLSTATISGMDNLSNTLSNTFSTGLSTTNLRIDNVFKSTSTLADSLSTAANNINSLQKDALQWKGNAYDASHGSDSAQRITNVAAGGVRKDSTDAVNGSQLFSLSSSFSESLSSIASGNSTDLTNISNSISSLATGLSTTANSLSTLQKDALMWNGSGYDASHGSGTAQKILQVASGDVNQNSTDAVNGGQLFSLSSSILSSVSSSVENIASQNKLNLDEVNKKMQTVQGLISTTQENMATTSKQIASVSSDLSDTKSELEYVKKHAVMYDDEINSLYSLTRAGNEKTISNVADGTISADSNQAVNGRQLYSLSTSTSTSLSSLQDQLTIATGNVPAGLSTSLETLQKNALQWNGTVYDAGRGSSSGQKITNVAVGDENKDSKDAVNGSQLWKMRNDFKDDIQSLSTAFDQKLTNQGGSGNNAAIAEAANKANKAIADTEKLSTSTADALTAVAASLGGNASYSPVTRAGNGGFNAPSYSTTAADGSTITANNVGDALTNLYNGGSKYAKVNSTLSVASASGTNSVAIGGAASASGNDAIAIGSQASAGTAGGVAIGNHASVTQAGGIALGANSVASTAGGISGYIPVTATGQQARAIMATTSTEAAVSVGDASKGVYRQITGVAAGTADTDAVNVAQLKGVNSQMENINRNLSYVNDRVQHVERRAYSGTALAMALSGAYLPQLNAGEQTVGVGMGSYHGYTAVGINYKATNNTGKFSWGAGVSTTGHETGFNAGVGYKW</sequence>
<dbReference type="SUPFAM" id="SSF54523">
    <property type="entry name" value="Pili subunits"/>
    <property type="match status" value="1"/>
</dbReference>
<keyword evidence="6" id="KW-0812">Transmembrane</keyword>
<evidence type="ECO:0000256" key="6">
    <source>
        <dbReference type="ARBA" id="ARBA00022692"/>
    </source>
</evidence>
<evidence type="ECO:0000259" key="14">
    <source>
        <dbReference type="Pfam" id="PF13018"/>
    </source>
</evidence>
<dbReference type="Proteomes" id="UP000230202">
    <property type="component" value="Unassembled WGS sequence"/>
</dbReference>
<feature type="domain" description="Trimeric autotransporter adhesin YadA-like stalk" evidence="13">
    <location>
        <begin position="1089"/>
        <end position="1130"/>
    </location>
</feature>
<feature type="domain" description="Trimeric autotransporter adhesin YadA-like stalk" evidence="13">
    <location>
        <begin position="712"/>
        <end position="754"/>
    </location>
</feature>
<feature type="domain" description="Trimeric autotransporter adhesin YadA-like stalk" evidence="13">
    <location>
        <begin position="1963"/>
        <end position="2005"/>
    </location>
</feature>
<evidence type="ECO:0000256" key="4">
    <source>
        <dbReference type="ARBA" id="ARBA00022448"/>
    </source>
</evidence>
<dbReference type="GO" id="GO:0009986">
    <property type="term" value="C:cell surface"/>
    <property type="evidence" value="ECO:0007669"/>
    <property type="project" value="UniProtKB-SubCell"/>
</dbReference>
<comment type="similarity">
    <text evidence="3">Belongs to the autotransporter-2 (AT-2) (TC 1.B.40) family.</text>
</comment>
<feature type="domain" description="Trimeric autotransporter adhesin YadA-like stalk" evidence="13">
    <location>
        <begin position="1279"/>
        <end position="1322"/>
    </location>
</feature>
<evidence type="ECO:0000259" key="13">
    <source>
        <dbReference type="Pfam" id="PF05662"/>
    </source>
</evidence>
<comment type="caution">
    <text evidence="15">The sequence shown here is derived from an EMBL/GenBank/DDBJ whole genome shotgun (WGS) entry which is preliminary data.</text>
</comment>
<feature type="domain" description="Trimeric autotransporter adhesin YadA-like stalk" evidence="13">
    <location>
        <begin position="1560"/>
        <end position="1602"/>
    </location>
</feature>
<keyword evidence="7" id="KW-0732">Signal</keyword>
<dbReference type="InterPro" id="IPR008635">
    <property type="entry name" value="Coiled_stalk_dom"/>
</dbReference>
<feature type="domain" description="Trimeric autotransporter adhesin YadA-like head" evidence="12">
    <location>
        <begin position="2506"/>
        <end position="2532"/>
    </location>
</feature>